<organism evidence="1 2">
    <name type="scientific">Zootermopsis nevadensis</name>
    <name type="common">Dampwood termite</name>
    <dbReference type="NCBI Taxonomy" id="136037"/>
    <lineage>
        <taxon>Eukaryota</taxon>
        <taxon>Metazoa</taxon>
        <taxon>Ecdysozoa</taxon>
        <taxon>Arthropoda</taxon>
        <taxon>Hexapoda</taxon>
        <taxon>Insecta</taxon>
        <taxon>Pterygota</taxon>
        <taxon>Neoptera</taxon>
        <taxon>Polyneoptera</taxon>
        <taxon>Dictyoptera</taxon>
        <taxon>Blattodea</taxon>
        <taxon>Blattoidea</taxon>
        <taxon>Termitoidae</taxon>
        <taxon>Termopsidae</taxon>
        <taxon>Zootermopsis</taxon>
    </lineage>
</organism>
<evidence type="ECO:0000313" key="2">
    <source>
        <dbReference type="Proteomes" id="UP000027135"/>
    </source>
</evidence>
<name>A0A067RT74_ZOONE</name>
<reference evidence="1 2" key="1">
    <citation type="journal article" date="2014" name="Nat. Commun.">
        <title>Molecular traces of alternative social organization in a termite genome.</title>
        <authorList>
            <person name="Terrapon N."/>
            <person name="Li C."/>
            <person name="Robertson H.M."/>
            <person name="Ji L."/>
            <person name="Meng X."/>
            <person name="Booth W."/>
            <person name="Chen Z."/>
            <person name="Childers C.P."/>
            <person name="Glastad K.M."/>
            <person name="Gokhale K."/>
            <person name="Gowin J."/>
            <person name="Gronenberg W."/>
            <person name="Hermansen R.A."/>
            <person name="Hu H."/>
            <person name="Hunt B.G."/>
            <person name="Huylmans A.K."/>
            <person name="Khalil S.M."/>
            <person name="Mitchell R.D."/>
            <person name="Munoz-Torres M.C."/>
            <person name="Mustard J.A."/>
            <person name="Pan H."/>
            <person name="Reese J.T."/>
            <person name="Scharf M.E."/>
            <person name="Sun F."/>
            <person name="Vogel H."/>
            <person name="Xiao J."/>
            <person name="Yang W."/>
            <person name="Yang Z."/>
            <person name="Yang Z."/>
            <person name="Zhou J."/>
            <person name="Zhu J."/>
            <person name="Brent C.S."/>
            <person name="Elsik C.G."/>
            <person name="Goodisman M.A."/>
            <person name="Liberles D.A."/>
            <person name="Roe R.M."/>
            <person name="Vargo E.L."/>
            <person name="Vilcinskas A."/>
            <person name="Wang J."/>
            <person name="Bornberg-Bauer E."/>
            <person name="Korb J."/>
            <person name="Zhang G."/>
            <person name="Liebig J."/>
        </authorList>
    </citation>
    <scope>NUCLEOTIDE SEQUENCE [LARGE SCALE GENOMIC DNA]</scope>
    <source>
        <tissue evidence="1">Whole organism</tissue>
    </source>
</reference>
<keyword evidence="2" id="KW-1185">Reference proteome</keyword>
<protein>
    <submittedName>
        <fullName evidence="1">Uncharacterized protein</fullName>
    </submittedName>
</protein>
<dbReference type="InParanoid" id="A0A067RT74"/>
<dbReference type="EMBL" id="KK852478">
    <property type="protein sequence ID" value="KDR23019.1"/>
    <property type="molecule type" value="Genomic_DNA"/>
</dbReference>
<evidence type="ECO:0000313" key="1">
    <source>
        <dbReference type="EMBL" id="KDR23019.1"/>
    </source>
</evidence>
<sequence length="117" mass="13457">MVIQKTQQPVVFISHCEFRLNAAPNSYIKPDLPLYSNRDIKCQRSCPVVKAYEAREDIVEVKFAGRIGQRAGFVSESIECRDQVMMKSHGVSFVAVHRSPCVWWEYETSYFGIPTPR</sequence>
<dbReference type="Proteomes" id="UP000027135">
    <property type="component" value="Unassembled WGS sequence"/>
</dbReference>
<accession>A0A067RT74</accession>
<proteinExistence type="predicted"/>
<dbReference type="AlphaFoldDB" id="A0A067RT74"/>
<gene>
    <name evidence="1" type="ORF">L798_02174</name>
</gene>